<dbReference type="InterPro" id="IPR016064">
    <property type="entry name" value="NAD/diacylglycerol_kinase_sf"/>
</dbReference>
<dbReference type="InterPro" id="IPR017438">
    <property type="entry name" value="ATP-NAD_kinase_N"/>
</dbReference>
<sequence length="291" mass="33010">MIVGVYGKVVHKEDSELYLAFFQQLEKKGINIYVYESYLKELEEILDLKNSNFIPFTKKKGLPKDTKLLFTFGGDGTILSTVAYIKGSNIPIVGINTGRLGFLATFQKNEFLKELSEILDGNCSISERSVLEVKSNFHKFLPYAINEAAVMRKDTTSMITIEAYVDNLFLNTFWADGLIISTPTGSTGYSLSCGGPIIYPKADIVVITPICPHNLNVRPLILKDDVEIRLKVHSRSEKYSLCLDSRYNTIGIDDEIIIKKAPFKIKIVKYNNYSYFKNLREKLKWGTDSRN</sequence>
<dbReference type="STRING" id="1586267.GCA_001418685_01504"/>
<feature type="binding site" evidence="6">
    <location>
        <begin position="187"/>
        <end position="192"/>
    </location>
    <ligand>
        <name>NAD(+)</name>
        <dbReference type="ChEBI" id="CHEBI:57540"/>
    </ligand>
</feature>
<comment type="function">
    <text evidence="6">Involved in the regulation of the intracellular balance of NAD and NADP, and is a key enzyme in the biosynthesis of NADP. Catalyzes specifically the phosphorylation on 2'-hydroxyl of the adenosine moiety of NAD to yield NADP.</text>
</comment>
<feature type="binding site" evidence="6">
    <location>
        <begin position="75"/>
        <end position="76"/>
    </location>
    <ligand>
        <name>NAD(+)</name>
        <dbReference type="ChEBI" id="CHEBI:57540"/>
    </ligand>
</feature>
<keyword evidence="1 6" id="KW-0808">Transferase</keyword>
<keyword evidence="6" id="KW-0547">Nucleotide-binding</keyword>
<dbReference type="GO" id="GO:0006741">
    <property type="term" value="P:NADP+ biosynthetic process"/>
    <property type="evidence" value="ECO:0007669"/>
    <property type="project" value="UniProtKB-UniRule"/>
</dbReference>
<dbReference type="SUPFAM" id="SSF111331">
    <property type="entry name" value="NAD kinase/diacylglycerol kinase-like"/>
    <property type="match status" value="1"/>
</dbReference>
<comment type="subcellular location">
    <subcellularLocation>
        <location evidence="6">Cytoplasm</location>
    </subcellularLocation>
</comment>
<dbReference type="Gene3D" id="2.60.200.30">
    <property type="entry name" value="Probable inorganic polyphosphate/atp-NAD kinase, domain 2"/>
    <property type="match status" value="1"/>
</dbReference>
<gene>
    <name evidence="6" type="primary">nadK</name>
    <name evidence="7" type="ORF">Ga0061079_10931</name>
</gene>
<comment type="similarity">
    <text evidence="6">Belongs to the NAD kinase family.</text>
</comment>
<dbReference type="PANTHER" id="PTHR20275:SF6">
    <property type="entry name" value="NAD KINASE 2, CHLOROPLASTIC"/>
    <property type="match status" value="1"/>
</dbReference>
<dbReference type="GO" id="GO:0005737">
    <property type="term" value="C:cytoplasm"/>
    <property type="evidence" value="ECO:0007669"/>
    <property type="project" value="UniProtKB-SubCell"/>
</dbReference>
<evidence type="ECO:0000256" key="2">
    <source>
        <dbReference type="ARBA" id="ARBA00022777"/>
    </source>
</evidence>
<organism evidence="7 8">
    <name type="scientific">Apibacter mensalis</name>
    <dbReference type="NCBI Taxonomy" id="1586267"/>
    <lineage>
        <taxon>Bacteria</taxon>
        <taxon>Pseudomonadati</taxon>
        <taxon>Bacteroidota</taxon>
        <taxon>Flavobacteriia</taxon>
        <taxon>Flavobacteriales</taxon>
        <taxon>Weeksellaceae</taxon>
        <taxon>Apibacter</taxon>
    </lineage>
</organism>
<evidence type="ECO:0000256" key="5">
    <source>
        <dbReference type="ARBA" id="ARBA00047925"/>
    </source>
</evidence>
<dbReference type="HAMAP" id="MF_00361">
    <property type="entry name" value="NAD_kinase"/>
    <property type="match status" value="1"/>
</dbReference>
<accession>A0A0X3AQI9</accession>
<keyword evidence="4 6" id="KW-0520">NAD</keyword>
<dbReference type="AlphaFoldDB" id="A0A0X3AQI9"/>
<feature type="binding site" evidence="6">
    <location>
        <position position="176"/>
    </location>
    <ligand>
        <name>NAD(+)</name>
        <dbReference type="ChEBI" id="CHEBI:57540"/>
    </ligand>
</feature>
<feature type="active site" description="Proton acceptor" evidence="6">
    <location>
        <position position="75"/>
    </location>
</feature>
<dbReference type="InterPro" id="IPR017437">
    <property type="entry name" value="ATP-NAD_kinase_PpnK-typ_C"/>
</dbReference>
<dbReference type="GO" id="GO:0046872">
    <property type="term" value="F:metal ion binding"/>
    <property type="evidence" value="ECO:0007669"/>
    <property type="project" value="UniProtKB-UniRule"/>
</dbReference>
<dbReference type="InterPro" id="IPR002504">
    <property type="entry name" value="NADK"/>
</dbReference>
<protein>
    <recommendedName>
        <fullName evidence="6">NAD kinase</fullName>
        <ecNumber evidence="6">2.7.1.23</ecNumber>
    </recommendedName>
    <alternativeName>
        <fullName evidence="6">ATP-dependent NAD kinase</fullName>
    </alternativeName>
</protein>
<dbReference type="Gene3D" id="3.40.50.10330">
    <property type="entry name" value="Probable inorganic polyphosphate/atp-NAD kinase, domain 1"/>
    <property type="match status" value="1"/>
</dbReference>
<evidence type="ECO:0000256" key="1">
    <source>
        <dbReference type="ARBA" id="ARBA00022679"/>
    </source>
</evidence>
<feature type="binding site" evidence="6">
    <location>
        <begin position="146"/>
        <end position="147"/>
    </location>
    <ligand>
        <name>NAD(+)</name>
        <dbReference type="ChEBI" id="CHEBI:57540"/>
    </ligand>
</feature>
<comment type="cofactor">
    <cofactor evidence="6">
        <name>a divalent metal cation</name>
        <dbReference type="ChEBI" id="CHEBI:60240"/>
    </cofactor>
</comment>
<evidence type="ECO:0000256" key="4">
    <source>
        <dbReference type="ARBA" id="ARBA00023027"/>
    </source>
</evidence>
<comment type="catalytic activity">
    <reaction evidence="5 6">
        <text>NAD(+) + ATP = ADP + NADP(+) + H(+)</text>
        <dbReference type="Rhea" id="RHEA:18629"/>
        <dbReference type="ChEBI" id="CHEBI:15378"/>
        <dbReference type="ChEBI" id="CHEBI:30616"/>
        <dbReference type="ChEBI" id="CHEBI:57540"/>
        <dbReference type="ChEBI" id="CHEBI:58349"/>
        <dbReference type="ChEBI" id="CHEBI:456216"/>
        <dbReference type="EC" id="2.7.1.23"/>
    </reaction>
</comment>
<reference evidence="7 8" key="1">
    <citation type="submission" date="2016-01" db="EMBL/GenBank/DDBJ databases">
        <authorList>
            <person name="McClelland M."/>
            <person name="Jain A."/>
            <person name="Saraogi P."/>
            <person name="Mendelson R."/>
            <person name="Westerman R."/>
            <person name="SanMiguel P."/>
            <person name="Csonka L."/>
        </authorList>
    </citation>
    <scope>NUCLEOTIDE SEQUENCE [LARGE SCALE GENOMIC DNA]</scope>
    <source>
        <strain evidence="7 8">R-53146</strain>
    </source>
</reference>
<dbReference type="Pfam" id="PF01513">
    <property type="entry name" value="NAD_kinase"/>
    <property type="match status" value="1"/>
</dbReference>
<dbReference type="GO" id="GO:0051287">
    <property type="term" value="F:NAD binding"/>
    <property type="evidence" value="ECO:0007669"/>
    <property type="project" value="UniProtKB-ARBA"/>
</dbReference>
<dbReference type="GO" id="GO:0005524">
    <property type="term" value="F:ATP binding"/>
    <property type="evidence" value="ECO:0007669"/>
    <property type="project" value="UniProtKB-KW"/>
</dbReference>
<dbReference type="NCBIfam" id="NF002521">
    <property type="entry name" value="PRK01911.1"/>
    <property type="match status" value="1"/>
</dbReference>
<keyword evidence="2 6" id="KW-0418">Kinase</keyword>
<dbReference type="OrthoDB" id="9774737at2"/>
<dbReference type="EC" id="2.7.1.23" evidence="6"/>
<dbReference type="Pfam" id="PF20143">
    <property type="entry name" value="NAD_kinase_C"/>
    <property type="match status" value="1"/>
</dbReference>
<proteinExistence type="inferred from homology"/>
<keyword evidence="6" id="KW-0067">ATP-binding</keyword>
<evidence type="ECO:0000313" key="7">
    <source>
        <dbReference type="EMBL" id="CVK16641.1"/>
    </source>
</evidence>
<evidence type="ECO:0000313" key="8">
    <source>
        <dbReference type="Proteomes" id="UP000182761"/>
    </source>
</evidence>
<dbReference type="GO" id="GO:0019674">
    <property type="term" value="P:NAD+ metabolic process"/>
    <property type="evidence" value="ECO:0007669"/>
    <property type="project" value="InterPro"/>
</dbReference>
<keyword evidence="6" id="KW-0963">Cytoplasm</keyword>
<evidence type="ECO:0000256" key="6">
    <source>
        <dbReference type="HAMAP-Rule" id="MF_00361"/>
    </source>
</evidence>
<dbReference type="PANTHER" id="PTHR20275">
    <property type="entry name" value="NAD KINASE"/>
    <property type="match status" value="1"/>
</dbReference>
<name>A0A0X3AQI9_9FLAO</name>
<keyword evidence="3 6" id="KW-0521">NADP</keyword>
<dbReference type="RefSeq" id="WP_055425828.1">
    <property type="nucleotide sequence ID" value="NZ_FCOR01000009.1"/>
</dbReference>
<dbReference type="Proteomes" id="UP000182761">
    <property type="component" value="Unassembled WGS sequence"/>
</dbReference>
<dbReference type="GO" id="GO:0003951">
    <property type="term" value="F:NAD+ kinase activity"/>
    <property type="evidence" value="ECO:0007669"/>
    <property type="project" value="UniProtKB-UniRule"/>
</dbReference>
<keyword evidence="8" id="KW-1185">Reference proteome</keyword>
<dbReference type="EMBL" id="FCOR01000009">
    <property type="protein sequence ID" value="CVK16641.1"/>
    <property type="molecule type" value="Genomic_DNA"/>
</dbReference>
<evidence type="ECO:0000256" key="3">
    <source>
        <dbReference type="ARBA" id="ARBA00022857"/>
    </source>
</evidence>
<comment type="caution">
    <text evidence="6">Lacks conserved residue(s) required for the propagation of feature annotation.</text>
</comment>